<gene>
    <name evidence="5" type="ORF">AV942_11085</name>
</gene>
<sequence length="117" mass="13209">MTDITIIHNPRCSKSRQTLALLEEKGLSPVVVQYLKEPLNASALKDIFKKLNLESVREMMRTKENEYKDANLGDETLSDDDLFNAMEATPKLIERPIVIKGDSARIGRPPESVLEIL</sequence>
<name>A0AAC8XK74_9ALTE</name>
<dbReference type="PANTHER" id="PTHR30041">
    <property type="entry name" value="ARSENATE REDUCTASE"/>
    <property type="match status" value="1"/>
</dbReference>
<dbReference type="InterPro" id="IPR006660">
    <property type="entry name" value="Arsenate_reductase-like"/>
</dbReference>
<dbReference type="EC" id="1.20.4.1" evidence="4"/>
<dbReference type="SUPFAM" id="SSF52833">
    <property type="entry name" value="Thioredoxin-like"/>
    <property type="match status" value="1"/>
</dbReference>
<evidence type="ECO:0000313" key="5">
    <source>
        <dbReference type="EMBL" id="AMJ78792.1"/>
    </source>
</evidence>
<protein>
    <recommendedName>
        <fullName evidence="4">Arsenate reductase</fullName>
        <ecNumber evidence="4">1.20.4.1</ecNumber>
    </recommendedName>
</protein>
<dbReference type="GO" id="GO:0008794">
    <property type="term" value="F:arsenate reductase (glutaredoxin) activity"/>
    <property type="evidence" value="ECO:0007669"/>
    <property type="project" value="UniProtKB-UniRule"/>
</dbReference>
<dbReference type="InterPro" id="IPR036249">
    <property type="entry name" value="Thioredoxin-like_sf"/>
</dbReference>
<dbReference type="EMBL" id="CP013928">
    <property type="protein sequence ID" value="AMJ78792.1"/>
    <property type="molecule type" value="Genomic_DNA"/>
</dbReference>
<comment type="similarity">
    <text evidence="1 3 4">Belongs to the ArsC family.</text>
</comment>
<organism evidence="5 6">
    <name type="scientific">Alteromonas mediterranea</name>
    <dbReference type="NCBI Taxonomy" id="314275"/>
    <lineage>
        <taxon>Bacteria</taxon>
        <taxon>Pseudomonadati</taxon>
        <taxon>Pseudomonadota</taxon>
        <taxon>Gammaproteobacteria</taxon>
        <taxon>Alteromonadales</taxon>
        <taxon>Alteromonadaceae</taxon>
        <taxon>Alteromonas/Salinimonas group</taxon>
        <taxon>Alteromonas</taxon>
    </lineage>
</organism>
<dbReference type="PROSITE" id="PS51353">
    <property type="entry name" value="ARSC"/>
    <property type="match status" value="1"/>
</dbReference>
<evidence type="ECO:0000256" key="2">
    <source>
        <dbReference type="ARBA" id="ARBA00023002"/>
    </source>
</evidence>
<keyword evidence="2 4" id="KW-0560">Oxidoreductase</keyword>
<accession>A0AAC8XK74</accession>
<dbReference type="Gene3D" id="3.40.30.10">
    <property type="entry name" value="Glutaredoxin"/>
    <property type="match status" value="1"/>
</dbReference>
<dbReference type="Pfam" id="PF03960">
    <property type="entry name" value="ArsC"/>
    <property type="match status" value="1"/>
</dbReference>
<evidence type="ECO:0000256" key="1">
    <source>
        <dbReference type="ARBA" id="ARBA00007198"/>
    </source>
</evidence>
<dbReference type="CDD" id="cd03034">
    <property type="entry name" value="ArsC_ArsC"/>
    <property type="match status" value="1"/>
</dbReference>
<dbReference type="InterPro" id="IPR006659">
    <property type="entry name" value="Arsenate_reductase"/>
</dbReference>
<proteinExistence type="inferred from homology"/>
<comment type="catalytic activity">
    <reaction evidence="4">
        <text>[glutaredoxin]-dithiol + arsenate + glutathione + H(+) = glutathionyl-S-S-[glutaredoxin] + arsenite + H2O</text>
        <dbReference type="Rhea" id="RHEA:22016"/>
        <dbReference type="Rhea" id="RHEA-COMP:10729"/>
        <dbReference type="Rhea" id="RHEA-COMP:17668"/>
        <dbReference type="ChEBI" id="CHEBI:15377"/>
        <dbReference type="ChEBI" id="CHEBI:15378"/>
        <dbReference type="ChEBI" id="CHEBI:29242"/>
        <dbReference type="ChEBI" id="CHEBI:29950"/>
        <dbReference type="ChEBI" id="CHEBI:48597"/>
        <dbReference type="ChEBI" id="CHEBI:57925"/>
        <dbReference type="ChEBI" id="CHEBI:146199"/>
        <dbReference type="EC" id="1.20.4.1"/>
    </reaction>
</comment>
<dbReference type="AlphaFoldDB" id="A0AAC8XK74"/>
<evidence type="ECO:0000256" key="3">
    <source>
        <dbReference type="PROSITE-ProRule" id="PRU01282"/>
    </source>
</evidence>
<dbReference type="PANTHER" id="PTHR30041:SF4">
    <property type="entry name" value="ARSENATE REDUCTASE"/>
    <property type="match status" value="1"/>
</dbReference>
<dbReference type="NCBIfam" id="TIGR00014">
    <property type="entry name" value="arsC"/>
    <property type="match status" value="1"/>
</dbReference>
<dbReference type="Proteomes" id="UP000061468">
    <property type="component" value="Chromosome"/>
</dbReference>
<evidence type="ECO:0000313" key="6">
    <source>
        <dbReference type="Proteomes" id="UP000061468"/>
    </source>
</evidence>
<reference evidence="5 6" key="1">
    <citation type="submission" date="2015-12" db="EMBL/GenBank/DDBJ databases">
        <title>Intraspecies pangenome expansion in the marine bacterium Alteromonas.</title>
        <authorList>
            <person name="Lopez-Perez M."/>
            <person name="Rodriguez-Valera F."/>
        </authorList>
    </citation>
    <scope>NUCLEOTIDE SEQUENCE [LARGE SCALE GENOMIC DNA]</scope>
    <source>
        <strain evidence="5 6">UM8</strain>
    </source>
</reference>
<evidence type="ECO:0000256" key="4">
    <source>
        <dbReference type="RuleBase" id="RU362029"/>
    </source>
</evidence>
<dbReference type="RefSeq" id="WP_015067339.1">
    <property type="nucleotide sequence ID" value="NZ_CAXGIV010000032.1"/>
</dbReference>